<dbReference type="OrthoDB" id="310895at2759"/>
<keyword evidence="2" id="KW-1185">Reference proteome</keyword>
<dbReference type="Proteomes" id="UP000002630">
    <property type="component" value="Linkage Group LG24"/>
</dbReference>
<accession>D7G0Z0</accession>
<reference evidence="1 2" key="1">
    <citation type="journal article" date="2010" name="Nature">
        <title>The Ectocarpus genome and the independent evolution of multicellularity in brown algae.</title>
        <authorList>
            <person name="Cock J.M."/>
            <person name="Sterck L."/>
            <person name="Rouze P."/>
            <person name="Scornet D."/>
            <person name="Allen A.E."/>
            <person name="Amoutzias G."/>
            <person name="Anthouard V."/>
            <person name="Artiguenave F."/>
            <person name="Aury J.M."/>
            <person name="Badger J.H."/>
            <person name="Beszteri B."/>
            <person name="Billiau K."/>
            <person name="Bonnet E."/>
            <person name="Bothwell J.H."/>
            <person name="Bowler C."/>
            <person name="Boyen C."/>
            <person name="Brownlee C."/>
            <person name="Carrano C.J."/>
            <person name="Charrier B."/>
            <person name="Cho G.Y."/>
            <person name="Coelho S.M."/>
            <person name="Collen J."/>
            <person name="Corre E."/>
            <person name="Da Silva C."/>
            <person name="Delage L."/>
            <person name="Delaroque N."/>
            <person name="Dittami S.M."/>
            <person name="Doulbeau S."/>
            <person name="Elias M."/>
            <person name="Farnham G."/>
            <person name="Gachon C.M."/>
            <person name="Gschloessl B."/>
            <person name="Heesch S."/>
            <person name="Jabbari K."/>
            <person name="Jubin C."/>
            <person name="Kawai H."/>
            <person name="Kimura K."/>
            <person name="Kloareg B."/>
            <person name="Kupper F.C."/>
            <person name="Lang D."/>
            <person name="Le Bail A."/>
            <person name="Leblanc C."/>
            <person name="Lerouge P."/>
            <person name="Lohr M."/>
            <person name="Lopez P.J."/>
            <person name="Martens C."/>
            <person name="Maumus F."/>
            <person name="Michel G."/>
            <person name="Miranda-Saavedra D."/>
            <person name="Morales J."/>
            <person name="Moreau H."/>
            <person name="Motomura T."/>
            <person name="Nagasato C."/>
            <person name="Napoli C.A."/>
            <person name="Nelson D.R."/>
            <person name="Nyvall-Collen P."/>
            <person name="Peters A.F."/>
            <person name="Pommier C."/>
            <person name="Potin P."/>
            <person name="Poulain J."/>
            <person name="Quesneville H."/>
            <person name="Read B."/>
            <person name="Rensing S.A."/>
            <person name="Ritter A."/>
            <person name="Rousvoal S."/>
            <person name="Samanta M."/>
            <person name="Samson G."/>
            <person name="Schroeder D.C."/>
            <person name="Segurens B."/>
            <person name="Strittmatter M."/>
            <person name="Tonon T."/>
            <person name="Tregear J.W."/>
            <person name="Valentin K."/>
            <person name="von Dassow P."/>
            <person name="Yamagishi T."/>
            <person name="Van de Peer Y."/>
            <person name="Wincker P."/>
        </authorList>
    </citation>
    <scope>NUCLEOTIDE SEQUENCE [LARGE SCALE GENOMIC DNA]</scope>
    <source>
        <strain evidence="2">Ec32 / CCAP1310/4</strain>
    </source>
</reference>
<proteinExistence type="predicted"/>
<protein>
    <submittedName>
        <fullName evidence="1">Uncharacterized protein</fullName>
    </submittedName>
</protein>
<organism evidence="1 2">
    <name type="scientific">Ectocarpus siliculosus</name>
    <name type="common">Brown alga</name>
    <name type="synonym">Conferva siliculosa</name>
    <dbReference type="NCBI Taxonomy" id="2880"/>
    <lineage>
        <taxon>Eukaryota</taxon>
        <taxon>Sar</taxon>
        <taxon>Stramenopiles</taxon>
        <taxon>Ochrophyta</taxon>
        <taxon>PX clade</taxon>
        <taxon>Phaeophyceae</taxon>
        <taxon>Ectocarpales</taxon>
        <taxon>Ectocarpaceae</taxon>
        <taxon>Ectocarpus</taxon>
    </lineage>
</organism>
<dbReference type="EMBL" id="FN648620">
    <property type="protein sequence ID" value="CBJ33100.1"/>
    <property type="molecule type" value="Genomic_DNA"/>
</dbReference>
<name>D7G0Z0_ECTSI</name>
<gene>
    <name evidence="1" type="ORF">Esi_0420_0001</name>
</gene>
<dbReference type="AlphaFoldDB" id="D7G0Z0"/>
<evidence type="ECO:0000313" key="2">
    <source>
        <dbReference type="Proteomes" id="UP000002630"/>
    </source>
</evidence>
<sequence length="50" mass="5431">MGTVVPAPLQYPVAKSGARFAASMTRMFYCDSLADKLWAVVQLIRASVGR</sequence>
<dbReference type="EMBL" id="FN649749">
    <property type="protein sequence ID" value="CBJ33100.1"/>
    <property type="molecule type" value="Genomic_DNA"/>
</dbReference>
<evidence type="ECO:0000313" key="1">
    <source>
        <dbReference type="EMBL" id="CBJ33100.1"/>
    </source>
</evidence>
<dbReference type="InParanoid" id="D7G0Z0"/>